<evidence type="ECO:0000313" key="2">
    <source>
        <dbReference type="Proteomes" id="UP000005801"/>
    </source>
</evidence>
<comment type="caution">
    <text evidence="1">The sequence shown here is derived from an EMBL/GenBank/DDBJ whole genome shotgun (WGS) entry which is preliminary data.</text>
</comment>
<protein>
    <recommendedName>
        <fullName evidence="3">STAS/SEC14 domain-containing protein</fullName>
    </recommendedName>
</protein>
<reference evidence="1 2" key="1">
    <citation type="submission" date="2007-06" db="EMBL/GenBank/DDBJ databases">
        <authorList>
            <person name="Shimkets L."/>
            <person name="Ferriera S."/>
            <person name="Johnson J."/>
            <person name="Kravitz S."/>
            <person name="Beeson K."/>
            <person name="Sutton G."/>
            <person name="Rogers Y.-H."/>
            <person name="Friedman R."/>
            <person name="Frazier M."/>
            <person name="Venter J.C."/>
        </authorList>
    </citation>
    <scope>NUCLEOTIDE SEQUENCE [LARGE SCALE GENOMIC DNA]</scope>
    <source>
        <strain evidence="1 2">SIR-1</strain>
    </source>
</reference>
<accession>A6G0W8</accession>
<dbReference type="Proteomes" id="UP000005801">
    <property type="component" value="Unassembled WGS sequence"/>
</dbReference>
<organism evidence="1 2">
    <name type="scientific">Plesiocystis pacifica SIR-1</name>
    <dbReference type="NCBI Taxonomy" id="391625"/>
    <lineage>
        <taxon>Bacteria</taxon>
        <taxon>Pseudomonadati</taxon>
        <taxon>Myxococcota</taxon>
        <taxon>Polyangia</taxon>
        <taxon>Nannocystales</taxon>
        <taxon>Nannocystaceae</taxon>
        <taxon>Plesiocystis</taxon>
    </lineage>
</organism>
<dbReference type="Gene3D" id="3.40.970.30">
    <property type="entry name" value="yp_829618.1 like domains"/>
    <property type="match status" value="1"/>
</dbReference>
<sequence>MAIDGPVSSAETAEIRDRLLVALGDGGPPLLLIDQSRAELAFSREARREMQTAAELLTWERAAIFGMSNFNRMIGRVVLALAGKTESTQFFATEGEARAWLLSARDASRPSSGAG</sequence>
<proteinExistence type="predicted"/>
<dbReference type="STRING" id="391625.PPSIR1_41884"/>
<dbReference type="EMBL" id="ABCS01000010">
    <property type="protein sequence ID" value="EDM80506.1"/>
    <property type="molecule type" value="Genomic_DNA"/>
</dbReference>
<name>A6G0W8_9BACT</name>
<keyword evidence="2" id="KW-1185">Reference proteome</keyword>
<evidence type="ECO:0008006" key="3">
    <source>
        <dbReference type="Google" id="ProtNLM"/>
    </source>
</evidence>
<dbReference type="AlphaFoldDB" id="A6G0W8"/>
<gene>
    <name evidence="1" type="ORF">PPSIR1_41884</name>
</gene>
<evidence type="ECO:0000313" key="1">
    <source>
        <dbReference type="EMBL" id="EDM80506.1"/>
    </source>
</evidence>